<geneLocation type="plasmid" evidence="1 2">
    <name>pR132503</name>
</geneLocation>
<reference evidence="1 2" key="1">
    <citation type="journal article" date="2010" name="Stand. Genomic Sci.">
        <title>Complete genome sequence of Rhizobium leguminosarum bv. trifolii strain WSM1325, an effective microsymbiont of annual Mediterranean clovers.</title>
        <authorList>
            <person name="Reeve W."/>
            <person name="O'Hara G."/>
            <person name="Chain P."/>
            <person name="Ardley J."/>
            <person name="Brau L."/>
            <person name="Nandesena K."/>
            <person name="Tiwari R."/>
            <person name="Copeland A."/>
            <person name="Nolan M."/>
            <person name="Han C."/>
            <person name="Brettin T."/>
            <person name="Land M."/>
            <person name="Ovchinikova G."/>
            <person name="Ivanova N."/>
            <person name="Mavromatis K."/>
            <person name="Markowitz V."/>
            <person name="Kyrpides N."/>
            <person name="Melino V."/>
            <person name="Denton M."/>
            <person name="Yates R."/>
            <person name="Howieson J."/>
        </authorList>
    </citation>
    <scope>NUCLEOTIDE SEQUENCE [LARGE SCALE GENOMIC DNA]</scope>
    <source>
        <strain evidence="1 2">WSM1325</strain>
        <plasmid evidence="2">Plasmid pR132503</plasmid>
    </source>
</reference>
<dbReference type="HOGENOM" id="CLU_3256901_0_0_5"/>
<name>C6B978_RHILS</name>
<protein>
    <submittedName>
        <fullName evidence="1">Uncharacterized protein</fullName>
    </submittedName>
</protein>
<dbReference type="KEGG" id="rlg:Rleg_5663"/>
<proteinExistence type="predicted"/>
<organism evidence="1 2">
    <name type="scientific">Rhizobium leguminosarum bv. trifolii (strain WSM1325)</name>
    <dbReference type="NCBI Taxonomy" id="395491"/>
    <lineage>
        <taxon>Bacteria</taxon>
        <taxon>Pseudomonadati</taxon>
        <taxon>Pseudomonadota</taxon>
        <taxon>Alphaproteobacteria</taxon>
        <taxon>Hyphomicrobiales</taxon>
        <taxon>Rhizobiaceae</taxon>
        <taxon>Rhizobium/Agrobacterium group</taxon>
        <taxon>Rhizobium</taxon>
    </lineage>
</organism>
<evidence type="ECO:0000313" key="1">
    <source>
        <dbReference type="EMBL" id="ACS60466.1"/>
    </source>
</evidence>
<evidence type="ECO:0000313" key="2">
    <source>
        <dbReference type="Proteomes" id="UP000002256"/>
    </source>
</evidence>
<sequence length="42" mass="4677">MNAQFSLSVAILHELEQLGLAPATDVNCPRHTQVFCVLWRPA</sequence>
<dbReference type="Proteomes" id="UP000002256">
    <property type="component" value="Plasmid pR132503"/>
</dbReference>
<accession>C6B978</accession>
<dbReference type="AlphaFoldDB" id="C6B978"/>
<keyword evidence="1" id="KW-0614">Plasmid</keyword>
<gene>
    <name evidence="1" type="ordered locus">Rleg_5663</name>
</gene>
<dbReference type="EMBL" id="CP001625">
    <property type="protein sequence ID" value="ACS60466.1"/>
    <property type="molecule type" value="Genomic_DNA"/>
</dbReference>